<name>A0ABD2M0V9_9BILA</name>
<dbReference type="PRINTS" id="PR00237">
    <property type="entry name" value="GPCRRHODOPSN"/>
</dbReference>
<evidence type="ECO:0000256" key="5">
    <source>
        <dbReference type="ARBA" id="ARBA00022989"/>
    </source>
</evidence>
<accession>A0ABD2M0V9</accession>
<dbReference type="PANTHER" id="PTHR24238:SF75">
    <property type="entry name" value="CHOLECYSTOKININ-LIKE RECEPTOR AT 17D1-RELATED"/>
    <property type="match status" value="1"/>
</dbReference>
<dbReference type="Gene3D" id="1.20.1070.10">
    <property type="entry name" value="Rhodopsin 7-helix transmembrane proteins"/>
    <property type="match status" value="1"/>
</dbReference>
<evidence type="ECO:0000313" key="14">
    <source>
        <dbReference type="Proteomes" id="UP001620626"/>
    </source>
</evidence>
<keyword evidence="7 11" id="KW-0472">Membrane</keyword>
<dbReference type="AlphaFoldDB" id="A0ABD2M0V9"/>
<dbReference type="Proteomes" id="UP001620626">
    <property type="component" value="Unassembled WGS sequence"/>
</dbReference>
<keyword evidence="6 10" id="KW-0297">G-protein coupled receptor</keyword>
<evidence type="ECO:0000256" key="9">
    <source>
        <dbReference type="ARBA" id="ARBA00023224"/>
    </source>
</evidence>
<feature type="domain" description="G-protein coupled receptors family 1 profile" evidence="12">
    <location>
        <begin position="82"/>
        <end position="423"/>
    </location>
</feature>
<dbReference type="InterPro" id="IPR017452">
    <property type="entry name" value="GPCR_Rhodpsn_7TM"/>
</dbReference>
<keyword evidence="8 10" id="KW-0675">Receptor</keyword>
<protein>
    <recommendedName>
        <fullName evidence="12">G-protein coupled receptors family 1 profile domain-containing protein</fullName>
    </recommendedName>
</protein>
<evidence type="ECO:0000256" key="10">
    <source>
        <dbReference type="RuleBase" id="RU000688"/>
    </source>
</evidence>
<feature type="transmembrane region" description="Helical" evidence="11">
    <location>
        <begin position="182"/>
        <end position="204"/>
    </location>
</feature>
<comment type="similarity">
    <text evidence="2 10">Belongs to the G-protein coupled receptor 1 family.</text>
</comment>
<dbReference type="InterPro" id="IPR000276">
    <property type="entry name" value="GPCR_Rhodpsn"/>
</dbReference>
<keyword evidence="3" id="KW-1003">Cell membrane</keyword>
<feature type="transmembrane region" description="Helical" evidence="11">
    <location>
        <begin position="140"/>
        <end position="161"/>
    </location>
</feature>
<evidence type="ECO:0000256" key="6">
    <source>
        <dbReference type="ARBA" id="ARBA00023040"/>
    </source>
</evidence>
<keyword evidence="5 11" id="KW-1133">Transmembrane helix</keyword>
<dbReference type="PRINTS" id="PR01012">
    <property type="entry name" value="NRPEPTIDEYR"/>
</dbReference>
<comment type="caution">
    <text evidence="13">The sequence shown here is derived from an EMBL/GenBank/DDBJ whole genome shotgun (WGS) entry which is preliminary data.</text>
</comment>
<evidence type="ECO:0000256" key="3">
    <source>
        <dbReference type="ARBA" id="ARBA00022475"/>
    </source>
</evidence>
<dbReference type="EMBL" id="JBICBT010000199">
    <property type="protein sequence ID" value="KAL3121148.1"/>
    <property type="molecule type" value="Genomic_DNA"/>
</dbReference>
<evidence type="ECO:0000256" key="8">
    <source>
        <dbReference type="ARBA" id="ARBA00023170"/>
    </source>
</evidence>
<keyword evidence="4 10" id="KW-0812">Transmembrane</keyword>
<keyword evidence="14" id="KW-1185">Reference proteome</keyword>
<proteinExistence type="inferred from homology"/>
<evidence type="ECO:0000259" key="12">
    <source>
        <dbReference type="PROSITE" id="PS50262"/>
    </source>
</evidence>
<feature type="transmembrane region" description="Helical" evidence="11">
    <location>
        <begin position="363"/>
        <end position="387"/>
    </location>
</feature>
<dbReference type="Pfam" id="PF00001">
    <property type="entry name" value="7tm_1"/>
    <property type="match status" value="1"/>
</dbReference>
<organism evidence="13 14">
    <name type="scientific">Heterodera trifolii</name>
    <dbReference type="NCBI Taxonomy" id="157864"/>
    <lineage>
        <taxon>Eukaryota</taxon>
        <taxon>Metazoa</taxon>
        <taxon>Ecdysozoa</taxon>
        <taxon>Nematoda</taxon>
        <taxon>Chromadorea</taxon>
        <taxon>Rhabditida</taxon>
        <taxon>Tylenchina</taxon>
        <taxon>Tylenchomorpha</taxon>
        <taxon>Tylenchoidea</taxon>
        <taxon>Heteroderidae</taxon>
        <taxon>Heteroderinae</taxon>
        <taxon>Heterodera</taxon>
    </lineage>
</organism>
<dbReference type="PROSITE" id="PS50262">
    <property type="entry name" value="G_PROTEIN_RECEP_F1_2"/>
    <property type="match status" value="1"/>
</dbReference>
<dbReference type="SUPFAM" id="SSF81321">
    <property type="entry name" value="Family A G protein-coupled receptor-like"/>
    <property type="match status" value="1"/>
</dbReference>
<feature type="transmembrane region" description="Helical" evidence="11">
    <location>
        <begin position="66"/>
        <end position="91"/>
    </location>
</feature>
<evidence type="ECO:0000256" key="1">
    <source>
        <dbReference type="ARBA" id="ARBA00004651"/>
    </source>
</evidence>
<evidence type="ECO:0000256" key="7">
    <source>
        <dbReference type="ARBA" id="ARBA00023136"/>
    </source>
</evidence>
<feature type="transmembrane region" description="Helical" evidence="11">
    <location>
        <begin position="112"/>
        <end position="134"/>
    </location>
</feature>
<evidence type="ECO:0000256" key="2">
    <source>
        <dbReference type="ARBA" id="ARBA00010663"/>
    </source>
</evidence>
<comment type="subcellular location">
    <subcellularLocation>
        <location evidence="1">Cell membrane</location>
        <topology evidence="1">Multi-pass membrane protein</topology>
    </subcellularLocation>
</comment>
<dbReference type="InterPro" id="IPR000611">
    <property type="entry name" value="NPY_rcpt"/>
</dbReference>
<feature type="transmembrane region" description="Helical" evidence="11">
    <location>
        <begin position="228"/>
        <end position="251"/>
    </location>
</feature>
<dbReference type="PANTHER" id="PTHR24238">
    <property type="entry name" value="G-PROTEIN COUPLED RECEPTOR"/>
    <property type="match status" value="1"/>
</dbReference>
<evidence type="ECO:0000256" key="11">
    <source>
        <dbReference type="SAM" id="Phobius"/>
    </source>
</evidence>
<evidence type="ECO:0000313" key="13">
    <source>
        <dbReference type="EMBL" id="KAL3121148.1"/>
    </source>
</evidence>
<gene>
    <name evidence="13" type="ORF">niasHT_006053</name>
</gene>
<dbReference type="SMART" id="SM01381">
    <property type="entry name" value="7TM_GPCR_Srsx"/>
    <property type="match status" value="1"/>
</dbReference>
<dbReference type="GO" id="GO:0005886">
    <property type="term" value="C:plasma membrane"/>
    <property type="evidence" value="ECO:0007669"/>
    <property type="project" value="UniProtKB-SubCell"/>
</dbReference>
<sequence>MPSNGTETMAFDNNSDEIGFVIGQNLTQIHPFNASSKNLSSGIGQHLLEQFGMINDCVFRPTFDNYLMIFAFCVIFCLSVVGNSIVVVVILQQRSMRSVTNLYLLNLALSDLLLSVVCMPPTLVSSLVYCWVFGDLLCKLLAYLQPVVVTASAYTLAAIALERYYAICKPLHSRVWHTRTHAMFVISLVWLVSVIANVFMLFMYEERTYNRNGLNCAPKFEPIVHFGYQIYMTFVLLVIPLVTMTVLYANVIGTLKGGIRIDVLTLEVESNTNNNSIAYENGTNSARIFDEINTPTRTTVKNCTKNKIKNLQQMFRKSFGQRRETKDLASANGWKNTSVATVGGGQSLRSTHSSRTAMAKQRLIRMLIVIVVIFFCCWTPSYIWWLLLNAQDSFGSFNIWNSELNTLITVLTYLSSCTNPITYCFLNSKFRNALVLTFGCRSSVPISRFQQHQFNSQRYNRFQQLNETLRNDNNGSDGSNEVAEYVQIYDPTEEAVNFGVEIDEPHAVITSDNFEQQTLNEAELSTVTFTRGKPNFGGDCLWLNGFVSHISQKIADDAQINNQILSLSSLLFISFHFTSHHCSATTKAVETTDAEVSATTAPVKRHTQQQQQQPQRRMGQINVCDDVVWLDTLAWINRGDVGMKLALVNVRFNALADKHFKQRKWCFGEFHICERLTEESGAEIMTSMDGSVFSTLPLPTTPLPDSVVGFRSISIWYINEEVVNFLHTIRRLLTENIALEFSTFFTEYRSWKVMAQHIWPLLQNGISTLYLKKCDLAMLRKHVSPTVLFDCAGLHQINTQMLPECPSADGDVDEANVVVDTTCRELYTWVHSPREEGHGPVSLKLNKWKKDKWENFVNSLFKSFKTAPFPVNYMVISSLPVTFSERGQLENHQTHERLIMSSHIFRAENGGEGFQTKVLLARFPMGSTNDQLDAWLRIAKTTDDVPGNLVHIGFNDNEIGELSSAVASELSTKSL</sequence>
<keyword evidence="9 10" id="KW-0807">Transducer</keyword>
<evidence type="ECO:0000256" key="4">
    <source>
        <dbReference type="ARBA" id="ARBA00022692"/>
    </source>
</evidence>
<dbReference type="GO" id="GO:0004930">
    <property type="term" value="F:G protein-coupled receptor activity"/>
    <property type="evidence" value="ECO:0007669"/>
    <property type="project" value="UniProtKB-KW"/>
</dbReference>
<dbReference type="PROSITE" id="PS00237">
    <property type="entry name" value="G_PROTEIN_RECEP_F1_1"/>
    <property type="match status" value="1"/>
</dbReference>
<reference evidence="13 14" key="1">
    <citation type="submission" date="2024-10" db="EMBL/GenBank/DDBJ databases">
        <authorList>
            <person name="Kim D."/>
        </authorList>
    </citation>
    <scope>NUCLEOTIDE SEQUENCE [LARGE SCALE GENOMIC DNA]</scope>
    <source>
        <strain evidence="13">BH-2024</strain>
    </source>
</reference>